<evidence type="ECO:0000256" key="3">
    <source>
        <dbReference type="ARBA" id="ARBA00012027"/>
    </source>
</evidence>
<name>A0A0H2X0L6_CHLTA</name>
<dbReference type="GO" id="GO:0004630">
    <property type="term" value="F:phospholipase D activity"/>
    <property type="evidence" value="ECO:0007669"/>
    <property type="project" value="UniProtKB-EC"/>
</dbReference>
<dbReference type="Pfam" id="PF13091">
    <property type="entry name" value="PLDc_2"/>
    <property type="match status" value="2"/>
</dbReference>
<keyword evidence="4" id="KW-0378">Hydrolase</keyword>
<evidence type="ECO:0000313" key="11">
    <source>
        <dbReference type="Proteomes" id="UP000002532"/>
    </source>
</evidence>
<protein>
    <recommendedName>
        <fullName evidence="3">phospholipase D</fullName>
        <ecNumber evidence="3">3.1.4.4</ecNumber>
    </recommendedName>
</protein>
<dbReference type="GO" id="GO:0006793">
    <property type="term" value="P:phosphorus metabolic process"/>
    <property type="evidence" value="ECO:0007669"/>
    <property type="project" value="UniProtKB-ARBA"/>
</dbReference>
<accession>A0A0H2X0L6</accession>
<proteinExistence type="inferred from homology"/>
<dbReference type="CDD" id="cd09116">
    <property type="entry name" value="PLDc_Nuc_like"/>
    <property type="match status" value="1"/>
</dbReference>
<comment type="catalytic activity">
    <reaction evidence="1">
        <text>a 1,2-diacyl-sn-glycero-3-phosphocholine + H2O = a 1,2-diacyl-sn-glycero-3-phosphate + choline + H(+)</text>
        <dbReference type="Rhea" id="RHEA:14445"/>
        <dbReference type="ChEBI" id="CHEBI:15354"/>
        <dbReference type="ChEBI" id="CHEBI:15377"/>
        <dbReference type="ChEBI" id="CHEBI:15378"/>
        <dbReference type="ChEBI" id="CHEBI:57643"/>
        <dbReference type="ChEBI" id="CHEBI:58608"/>
        <dbReference type="EC" id="3.1.4.4"/>
    </reaction>
</comment>
<dbReference type="Gene3D" id="3.30.870.10">
    <property type="entry name" value="Endonuclease Chain A"/>
    <property type="match status" value="2"/>
</dbReference>
<dbReference type="InterPro" id="IPR051406">
    <property type="entry name" value="PLD_domain"/>
</dbReference>
<dbReference type="GO" id="GO:0016891">
    <property type="term" value="F:RNA endonuclease activity producing 5'-phosphomonoesters, hydrolytic mechanism"/>
    <property type="evidence" value="ECO:0007669"/>
    <property type="project" value="TreeGrafter"/>
</dbReference>
<evidence type="ECO:0000256" key="4">
    <source>
        <dbReference type="ARBA" id="ARBA00022801"/>
    </source>
</evidence>
<feature type="domain" description="PLD phosphodiesterase" evidence="9">
    <location>
        <begin position="126"/>
        <end position="153"/>
    </location>
</feature>
<dbReference type="InterPro" id="IPR025202">
    <property type="entry name" value="PLD-like_dom"/>
</dbReference>
<sequence length="361" mass="40336">MKKTKHLISKIMFSLVSLFVGGFLLKAPAPTQSADTFQTLIESKEPVIFTKQCGDNVTQILCDAIDSAKKDIFLSIYDLSAPAITISLKKQVSARIPVCIHYQRISKNAEFSQSPYLTLGEHPPMHRKLMHQKTMAIDGELAWIGSANFTLASLEKSANLIIGLKSAEICHFIKTQTSGRCFINNQLIEYFSFDGGSSAALETVLHHIRSAKESIQVGMFALTLPQIIAELNAAQNCGVDVVILVDKGYKSFTVQQIKQLEHPSLSIYEKVTPYQLHHKFGIFDKKTLITGSVNWSENGFLINTEDMIVIENLTEKQQSKIQAIWEGLVRECALYYSPDQEEKEKDPLIIPFPPSEKKQAA</sequence>
<feature type="region of interest" description="Disordered" evidence="7">
    <location>
        <begin position="340"/>
        <end position="361"/>
    </location>
</feature>
<evidence type="ECO:0000256" key="5">
    <source>
        <dbReference type="ARBA" id="ARBA00022963"/>
    </source>
</evidence>
<organism evidence="10 11">
    <name type="scientific">Chlamydia trachomatis serovar A (strain ATCC VR-571B / DSM 19440 / HAR-13)</name>
    <dbReference type="NCBI Taxonomy" id="315277"/>
    <lineage>
        <taxon>Bacteria</taxon>
        <taxon>Pseudomonadati</taxon>
        <taxon>Chlamydiota</taxon>
        <taxon>Chlamydiia</taxon>
        <taxon>Chlamydiales</taxon>
        <taxon>Chlamydiaceae</taxon>
        <taxon>Chlamydia/Chlamydophila group</taxon>
        <taxon>Chlamydia</taxon>
    </lineage>
</organism>
<evidence type="ECO:0000259" key="9">
    <source>
        <dbReference type="PROSITE" id="PS50035"/>
    </source>
</evidence>
<dbReference type="EMBL" id="CP000051">
    <property type="protein sequence ID" value="AAX50335.1"/>
    <property type="molecule type" value="Genomic_DNA"/>
</dbReference>
<dbReference type="GO" id="GO:0016042">
    <property type="term" value="P:lipid catabolic process"/>
    <property type="evidence" value="ECO:0007669"/>
    <property type="project" value="UniProtKB-KW"/>
</dbReference>
<comment type="similarity">
    <text evidence="2">Belongs to the phospholipase D family.</text>
</comment>
<evidence type="ECO:0000256" key="7">
    <source>
        <dbReference type="SAM" id="MobiDB-lite"/>
    </source>
</evidence>
<dbReference type="HOGENOM" id="CLU_043772_1_0_0"/>
<feature type="signal peptide" evidence="8">
    <location>
        <begin position="1"/>
        <end position="33"/>
    </location>
</feature>
<feature type="chain" id="PRO_5002600698" description="phospholipase D" evidence="8">
    <location>
        <begin position="34"/>
        <end position="361"/>
    </location>
</feature>
<keyword evidence="8" id="KW-0732">Signal</keyword>
<gene>
    <name evidence="10" type="ordered locus">CTA_0089</name>
</gene>
<dbReference type="Proteomes" id="UP000002532">
    <property type="component" value="Chromosome"/>
</dbReference>
<evidence type="ECO:0000256" key="2">
    <source>
        <dbReference type="ARBA" id="ARBA00008664"/>
    </source>
</evidence>
<dbReference type="InterPro" id="IPR001736">
    <property type="entry name" value="PLipase_D/transphosphatidylase"/>
</dbReference>
<evidence type="ECO:0000256" key="1">
    <source>
        <dbReference type="ARBA" id="ARBA00000798"/>
    </source>
</evidence>
<keyword evidence="6" id="KW-0443">Lipid metabolism</keyword>
<evidence type="ECO:0000313" key="10">
    <source>
        <dbReference type="EMBL" id="AAX50335.1"/>
    </source>
</evidence>
<keyword evidence="5" id="KW-0442">Lipid degradation</keyword>
<dbReference type="PROSITE" id="PS50035">
    <property type="entry name" value="PLD"/>
    <property type="match status" value="2"/>
</dbReference>
<evidence type="ECO:0000256" key="8">
    <source>
        <dbReference type="SAM" id="SignalP"/>
    </source>
</evidence>
<feature type="domain" description="PLD phosphodiesterase" evidence="9">
    <location>
        <begin position="272"/>
        <end position="299"/>
    </location>
</feature>
<dbReference type="PANTHER" id="PTHR43856:SF1">
    <property type="entry name" value="MITOCHONDRIAL CARDIOLIPIN HYDROLASE"/>
    <property type="match status" value="1"/>
</dbReference>
<dbReference type="AlphaFoldDB" id="A0A0H2X0L6"/>
<dbReference type="RefSeq" id="WP_011324558.1">
    <property type="nucleotide sequence ID" value="NC_007429.1"/>
</dbReference>
<dbReference type="EC" id="3.1.4.4" evidence="3"/>
<reference evidence="10 11" key="1">
    <citation type="journal article" date="2005" name="Infect. Immun.">
        <title>Comparative genomic analysis of Chlamydia trachomatis oculotropic and genitotropic strains.</title>
        <authorList>
            <person name="Carlson J.H."/>
            <person name="Porcella S.F."/>
            <person name="McClarty G."/>
            <person name="Caldwell H.D."/>
        </authorList>
    </citation>
    <scope>NUCLEOTIDE SEQUENCE [LARGE SCALE GENOMIC DNA]</scope>
    <source>
        <strain evidence="11">ATCC VR-571B / DSM 19440 / HAR-13</strain>
    </source>
</reference>
<dbReference type="PANTHER" id="PTHR43856">
    <property type="entry name" value="CARDIOLIPIN HYDROLASE"/>
    <property type="match status" value="1"/>
</dbReference>
<evidence type="ECO:0000256" key="6">
    <source>
        <dbReference type="ARBA" id="ARBA00023098"/>
    </source>
</evidence>
<dbReference type="SMART" id="SM00155">
    <property type="entry name" value="PLDc"/>
    <property type="match status" value="2"/>
</dbReference>
<dbReference type="KEGG" id="cta:CTA_0089"/>
<keyword evidence="11" id="KW-1185">Reference proteome</keyword>
<dbReference type="SUPFAM" id="SSF56024">
    <property type="entry name" value="Phospholipase D/nuclease"/>
    <property type="match status" value="2"/>
</dbReference>